<dbReference type="SUPFAM" id="SSF56349">
    <property type="entry name" value="DNA breaking-rejoining enzymes"/>
    <property type="match status" value="1"/>
</dbReference>
<evidence type="ECO:0000256" key="3">
    <source>
        <dbReference type="ARBA" id="ARBA00023172"/>
    </source>
</evidence>
<evidence type="ECO:0000256" key="1">
    <source>
        <dbReference type="ARBA" id="ARBA00008857"/>
    </source>
</evidence>
<evidence type="ECO:0000256" key="2">
    <source>
        <dbReference type="ARBA" id="ARBA00023125"/>
    </source>
</evidence>
<comment type="similarity">
    <text evidence="1">Belongs to the 'phage' integrase family.</text>
</comment>
<evidence type="ECO:0000259" key="4">
    <source>
        <dbReference type="PROSITE" id="PS51898"/>
    </source>
</evidence>
<dbReference type="GO" id="GO:0015074">
    <property type="term" value="P:DNA integration"/>
    <property type="evidence" value="ECO:0007669"/>
    <property type="project" value="InterPro"/>
</dbReference>
<dbReference type="InterPro" id="IPR013762">
    <property type="entry name" value="Integrase-like_cat_sf"/>
</dbReference>
<dbReference type="RefSeq" id="WP_104710915.1">
    <property type="nucleotide sequence ID" value="NZ_PTRA01000001.1"/>
</dbReference>
<dbReference type="Proteomes" id="UP000239590">
    <property type="component" value="Unassembled WGS sequence"/>
</dbReference>
<dbReference type="EMBL" id="PTRA01000001">
    <property type="protein sequence ID" value="PQA59427.1"/>
    <property type="molecule type" value="Genomic_DNA"/>
</dbReference>
<dbReference type="GO" id="GO:0006310">
    <property type="term" value="P:DNA recombination"/>
    <property type="evidence" value="ECO:0007669"/>
    <property type="project" value="UniProtKB-KW"/>
</dbReference>
<protein>
    <recommendedName>
        <fullName evidence="4">Tyr recombinase domain-containing protein</fullName>
    </recommendedName>
</protein>
<dbReference type="InterPro" id="IPR035386">
    <property type="entry name" value="Arm-DNA-bind_5"/>
</dbReference>
<dbReference type="CDD" id="cd01185">
    <property type="entry name" value="INTN1_C_like"/>
    <property type="match status" value="1"/>
</dbReference>
<dbReference type="PANTHER" id="PTHR30349:SF64">
    <property type="entry name" value="PROPHAGE INTEGRASE INTD-RELATED"/>
    <property type="match status" value="1"/>
</dbReference>
<dbReference type="InterPro" id="IPR050090">
    <property type="entry name" value="Tyrosine_recombinase_XerCD"/>
</dbReference>
<dbReference type="PROSITE" id="PS51898">
    <property type="entry name" value="TYR_RECOMBINASE"/>
    <property type="match status" value="1"/>
</dbReference>
<feature type="domain" description="Tyr recombinase" evidence="4">
    <location>
        <begin position="208"/>
        <end position="385"/>
    </location>
</feature>
<dbReference type="AlphaFoldDB" id="A0A2S7INY6"/>
<dbReference type="Gene3D" id="1.10.150.130">
    <property type="match status" value="1"/>
</dbReference>
<accession>A0A2S7INY6</accession>
<dbReference type="Gene3D" id="1.10.443.10">
    <property type="entry name" value="Intergrase catalytic core"/>
    <property type="match status" value="1"/>
</dbReference>
<reference evidence="6" key="1">
    <citation type="submission" date="2018-02" db="EMBL/GenBank/DDBJ databases">
        <title>Genome sequencing of Solimonas sp. HR-BB.</title>
        <authorList>
            <person name="Lee Y."/>
            <person name="Jeon C.O."/>
        </authorList>
    </citation>
    <scope>NUCLEOTIDE SEQUENCE [LARGE SCALE GENOMIC DNA]</scope>
    <source>
        <strain evidence="6">HR-U</strain>
    </source>
</reference>
<keyword evidence="3" id="KW-0233">DNA recombination</keyword>
<dbReference type="InterPro" id="IPR011010">
    <property type="entry name" value="DNA_brk_join_enz"/>
</dbReference>
<dbReference type="Pfam" id="PF17293">
    <property type="entry name" value="Arm-DNA-bind_5"/>
    <property type="match status" value="1"/>
</dbReference>
<dbReference type="InterPro" id="IPR010998">
    <property type="entry name" value="Integrase_recombinase_N"/>
</dbReference>
<organism evidence="5 6">
    <name type="scientific">Siphonobacter curvatus</name>
    <dbReference type="NCBI Taxonomy" id="2094562"/>
    <lineage>
        <taxon>Bacteria</taxon>
        <taxon>Pseudomonadati</taxon>
        <taxon>Bacteroidota</taxon>
        <taxon>Cytophagia</taxon>
        <taxon>Cytophagales</taxon>
        <taxon>Cytophagaceae</taxon>
        <taxon>Siphonobacter</taxon>
    </lineage>
</organism>
<name>A0A2S7INY6_9BACT</name>
<keyword evidence="6" id="KW-1185">Reference proteome</keyword>
<evidence type="ECO:0000313" key="5">
    <source>
        <dbReference type="EMBL" id="PQA59427.1"/>
    </source>
</evidence>
<dbReference type="Pfam" id="PF00589">
    <property type="entry name" value="Phage_integrase"/>
    <property type="match status" value="1"/>
</dbReference>
<dbReference type="PANTHER" id="PTHR30349">
    <property type="entry name" value="PHAGE INTEGRASE-RELATED"/>
    <property type="match status" value="1"/>
</dbReference>
<dbReference type="InterPro" id="IPR025269">
    <property type="entry name" value="SAM-like_dom"/>
</dbReference>
<evidence type="ECO:0000313" key="6">
    <source>
        <dbReference type="Proteomes" id="UP000239590"/>
    </source>
</evidence>
<comment type="caution">
    <text evidence="5">The sequence shown here is derived from an EMBL/GenBank/DDBJ whole genome shotgun (WGS) entry which is preliminary data.</text>
</comment>
<dbReference type="InterPro" id="IPR002104">
    <property type="entry name" value="Integrase_catalytic"/>
</dbReference>
<proteinExistence type="inferred from homology"/>
<dbReference type="OrthoDB" id="1493636at2"/>
<dbReference type="GO" id="GO:0003677">
    <property type="term" value="F:DNA binding"/>
    <property type="evidence" value="ECO:0007669"/>
    <property type="project" value="UniProtKB-KW"/>
</dbReference>
<keyword evidence="2" id="KW-0238">DNA-binding</keyword>
<sequence>MIVKYNVRFDRKKEVQRKGKALVQIEAYLEGNRRYFSTGIYLSANEWNAKKNEAKDPYLQNQIRNKINDLIDFERKRSFLSRIFILEDFDLLVKKKDQNLIEQDNILSFTQFYSDQLKARSNKIKYSTYRNQHFCLELLKEFKEIIFFEDLTFAFIDSFSLFLSRKKYKTHTVNKRLKQLRTYIRLAIKYKHLQINPFEDFEMPKGVSNRSYLIIEELQALEALSFTTEEKRFERVRDMFLFSVYAGGTRFSDVSTLTSNNFIESTEGLILHLKAQKTNKIFDLPLRLLFEGKAEKIAIKYWPKNDSQRLFRLSNPYVNKVLKILAQRAGIKKHLIFHTARHTAGTILVNKIGVLPTKNILQHSKIDTTNLYLHLTNSERNKILKNIKNWD</sequence>
<gene>
    <name evidence="5" type="ORF">C5O19_07180</name>
</gene>
<dbReference type="Pfam" id="PF13102">
    <property type="entry name" value="Phage_int_SAM_5"/>
    <property type="match status" value="1"/>
</dbReference>